<accession>A0A6C0AFZ8</accession>
<name>A0A6C0AFZ8_9ZZZZ</name>
<proteinExistence type="predicted"/>
<reference evidence="1" key="1">
    <citation type="journal article" date="2020" name="Nature">
        <title>Giant virus diversity and host interactions through global metagenomics.</title>
        <authorList>
            <person name="Schulz F."/>
            <person name="Roux S."/>
            <person name="Paez-Espino D."/>
            <person name="Jungbluth S."/>
            <person name="Walsh D.A."/>
            <person name="Denef V.J."/>
            <person name="McMahon K.D."/>
            <person name="Konstantinidis K.T."/>
            <person name="Eloe-Fadrosh E.A."/>
            <person name="Kyrpides N.C."/>
            <person name="Woyke T."/>
        </authorList>
    </citation>
    <scope>NUCLEOTIDE SEQUENCE</scope>
    <source>
        <strain evidence="1">GVMAG-S-1021933-23</strain>
    </source>
</reference>
<dbReference type="AlphaFoldDB" id="A0A6C0AFZ8"/>
<sequence>MSCIQKSNKISEKEKYYNLLVFRIDKNNIKNSKPCLNCLKYINKSKLKIKNIYYSNSDGGINKESFEHLLKNTDWISSGSRYRNCMKK</sequence>
<organism evidence="1">
    <name type="scientific">viral metagenome</name>
    <dbReference type="NCBI Taxonomy" id="1070528"/>
    <lineage>
        <taxon>unclassified sequences</taxon>
        <taxon>metagenomes</taxon>
        <taxon>organismal metagenomes</taxon>
    </lineage>
</organism>
<evidence type="ECO:0000313" key="1">
    <source>
        <dbReference type="EMBL" id="QHS78393.1"/>
    </source>
</evidence>
<evidence type="ECO:0008006" key="2">
    <source>
        <dbReference type="Google" id="ProtNLM"/>
    </source>
</evidence>
<dbReference type="EMBL" id="MN740596">
    <property type="protein sequence ID" value="QHS78393.1"/>
    <property type="molecule type" value="Genomic_DNA"/>
</dbReference>
<protein>
    <recommendedName>
        <fullName evidence="2">CMP/dCMP-type deaminase domain-containing protein</fullName>
    </recommendedName>
</protein>